<dbReference type="EMBL" id="CP060394">
    <property type="protein sequence ID" value="QNI34744.1"/>
    <property type="molecule type" value="Genomic_DNA"/>
</dbReference>
<evidence type="ECO:0000313" key="10">
    <source>
        <dbReference type="Proteomes" id="UP000515312"/>
    </source>
</evidence>
<dbReference type="Gene3D" id="3.40.630.10">
    <property type="entry name" value="Zn peptidases"/>
    <property type="match status" value="1"/>
</dbReference>
<dbReference type="SUPFAM" id="SSF53187">
    <property type="entry name" value="Zn-dependent exopeptidases"/>
    <property type="match status" value="1"/>
</dbReference>
<dbReference type="GO" id="GO:0046872">
    <property type="term" value="F:metal ion binding"/>
    <property type="evidence" value="ECO:0007669"/>
    <property type="project" value="UniProtKB-KW"/>
</dbReference>
<evidence type="ECO:0000256" key="6">
    <source>
        <dbReference type="ARBA" id="ARBA00023211"/>
    </source>
</evidence>
<keyword evidence="10" id="KW-1185">Reference proteome</keyword>
<comment type="cofactor">
    <cofactor evidence="1">
        <name>Mn(2+)</name>
        <dbReference type="ChEBI" id="CHEBI:29035"/>
    </cofactor>
</comment>
<feature type="binding site" evidence="7">
    <location>
        <position position="188"/>
    </location>
    <ligand>
        <name>Zn(2+)</name>
        <dbReference type="ChEBI" id="CHEBI:29105"/>
        <label>1</label>
    </ligand>
</feature>
<feature type="binding site" evidence="7">
    <location>
        <position position="379"/>
    </location>
    <ligand>
        <name>Zn(2+)</name>
        <dbReference type="ChEBI" id="CHEBI:29105"/>
        <label>2</label>
    </ligand>
</feature>
<gene>
    <name evidence="9" type="ORF">H7849_02400</name>
</gene>
<evidence type="ECO:0000256" key="4">
    <source>
        <dbReference type="ARBA" id="ARBA00022723"/>
    </source>
</evidence>
<feature type="binding site" evidence="8">
    <location>
        <position position="285"/>
    </location>
    <ligand>
        <name>allantoate</name>
        <dbReference type="ChEBI" id="CHEBI:17536"/>
    </ligand>
</feature>
<dbReference type="PIRSF" id="PIRSF001235">
    <property type="entry name" value="Amidase_carbamoylase"/>
    <property type="match status" value="1"/>
</dbReference>
<protein>
    <submittedName>
        <fullName evidence="9">Allantoate amidohydrolase</fullName>
    </submittedName>
</protein>
<dbReference type="CDD" id="cd03884">
    <property type="entry name" value="M20_bAS"/>
    <property type="match status" value="1"/>
</dbReference>
<sequence length="417" mass="44680">MARDGAATILVRCKAIAACTDKHGEILRTFLSPAMEEVHQRMRPWFEAAGMTVNVDRVGNFRAFYLSAADTDSACLLIGSHLDTVPNAGAYDGVLGVLMGLALVEALGGRRLPYSIEVIGFSDEEGTRFGVPFIGSQALVNRLDDALLNCKDANGIMVGEALTRYRAKHPKAVESSLVQNTKAYIEFHIEQGPVLESKDMALGVVEALAGQRRCRLVFHGSPGHAGTTPMMLRRDALAAAAEWITRVEMIASEFEGLVATVGQVFVEPGGVNVIPGVTRCSLDVRHADDVVCRKALEAILNEARVTTTRRGLTVDTAEYHTQPAVHLNPTMVALAENSVRQAGYSFLRMTSGAGHDAMVIAPHLPSAMLFLRSPGGISHHPDESVLKSDVAAAIHAGLCFLDNVASFLNDNGGDLRA</sequence>
<evidence type="ECO:0000256" key="5">
    <source>
        <dbReference type="ARBA" id="ARBA00022801"/>
    </source>
</evidence>
<dbReference type="SUPFAM" id="SSF55031">
    <property type="entry name" value="Bacterial exopeptidase dimerisation domain"/>
    <property type="match status" value="1"/>
</dbReference>
<proteinExistence type="inferred from homology"/>
<evidence type="ECO:0000256" key="3">
    <source>
        <dbReference type="ARBA" id="ARBA00011738"/>
    </source>
</evidence>
<keyword evidence="5 9" id="KW-0378">Hydrolase</keyword>
<evidence type="ECO:0000313" key="9">
    <source>
        <dbReference type="EMBL" id="QNI34744.1"/>
    </source>
</evidence>
<dbReference type="InterPro" id="IPR036264">
    <property type="entry name" value="Bact_exopeptidase_dim_dom"/>
</dbReference>
<feature type="binding site" evidence="7">
    <location>
        <position position="92"/>
    </location>
    <ligand>
        <name>Zn(2+)</name>
        <dbReference type="ChEBI" id="CHEBI:29105"/>
        <label>2</label>
    </ligand>
</feature>
<evidence type="ECO:0000256" key="7">
    <source>
        <dbReference type="PIRSR" id="PIRSR001235-1"/>
    </source>
</evidence>
<dbReference type="NCBIfam" id="NF006775">
    <property type="entry name" value="PRK09290.2-5"/>
    <property type="match status" value="1"/>
</dbReference>
<dbReference type="InterPro" id="IPR002933">
    <property type="entry name" value="Peptidase_M20"/>
</dbReference>
<feature type="binding site" evidence="7">
    <location>
        <position position="92"/>
    </location>
    <ligand>
        <name>Zn(2+)</name>
        <dbReference type="ChEBI" id="CHEBI:29105"/>
        <label>1</label>
    </ligand>
</feature>
<feature type="binding site" evidence="8">
    <location>
        <position position="272"/>
    </location>
    <ligand>
        <name>allantoate</name>
        <dbReference type="ChEBI" id="CHEBI:17536"/>
    </ligand>
</feature>
<feature type="binding site" evidence="7">
    <location>
        <position position="125"/>
    </location>
    <ligand>
        <name>Zn(2+)</name>
        <dbReference type="ChEBI" id="CHEBI:29105"/>
        <label>2</label>
    </ligand>
</feature>
<feature type="binding site" evidence="8">
    <location>
        <position position="213"/>
    </location>
    <ligand>
        <name>allantoate</name>
        <dbReference type="ChEBI" id="CHEBI:17536"/>
    </ligand>
</feature>
<dbReference type="InterPro" id="IPR010158">
    <property type="entry name" value="Amidase_Cbmase"/>
</dbReference>
<dbReference type="PANTHER" id="PTHR32494:SF19">
    <property type="entry name" value="ALLANTOATE DEIMINASE-RELATED"/>
    <property type="match status" value="1"/>
</dbReference>
<reference evidence="9 10" key="1">
    <citation type="submission" date="2020-08" db="EMBL/GenBank/DDBJ databases">
        <title>Edaphobacter telluris sp. nov. and Acidobacterium dinghuensis sp. nov., two acidobacteria isolated from forest soil.</title>
        <authorList>
            <person name="Fu J."/>
            <person name="Qiu L."/>
        </authorList>
    </citation>
    <scope>NUCLEOTIDE SEQUENCE [LARGE SCALE GENOMIC DNA]</scope>
    <source>
        <strain evidence="9">4Y35</strain>
    </source>
</reference>
<keyword evidence="6" id="KW-0464">Manganese</keyword>
<accession>A0A7G8BQC4</accession>
<evidence type="ECO:0000256" key="8">
    <source>
        <dbReference type="PIRSR" id="PIRSR001235-2"/>
    </source>
</evidence>
<dbReference type="KEGG" id="adin:H7849_02400"/>
<organism evidence="9 10">
    <name type="scientific">Alloacidobacterium dinghuense</name>
    <dbReference type="NCBI Taxonomy" id="2763107"/>
    <lineage>
        <taxon>Bacteria</taxon>
        <taxon>Pseudomonadati</taxon>
        <taxon>Acidobacteriota</taxon>
        <taxon>Terriglobia</taxon>
        <taxon>Terriglobales</taxon>
        <taxon>Acidobacteriaceae</taxon>
        <taxon>Alloacidobacterium</taxon>
    </lineage>
</organism>
<keyword evidence="4 7" id="KW-0479">Metal-binding</keyword>
<dbReference type="PANTHER" id="PTHR32494">
    <property type="entry name" value="ALLANTOATE DEIMINASE-RELATED"/>
    <property type="match status" value="1"/>
</dbReference>
<feature type="binding site" evidence="7">
    <location>
        <position position="81"/>
    </location>
    <ligand>
        <name>Zn(2+)</name>
        <dbReference type="ChEBI" id="CHEBI:29105"/>
        <label>1</label>
    </ligand>
</feature>
<comment type="subunit">
    <text evidence="3">Homodimer.</text>
</comment>
<evidence type="ECO:0000256" key="1">
    <source>
        <dbReference type="ARBA" id="ARBA00001936"/>
    </source>
</evidence>
<dbReference type="Gene3D" id="3.30.70.360">
    <property type="match status" value="1"/>
</dbReference>
<dbReference type="NCBIfam" id="TIGR01879">
    <property type="entry name" value="hydantase"/>
    <property type="match status" value="1"/>
</dbReference>
<keyword evidence="7" id="KW-0862">Zinc</keyword>
<comment type="cofactor">
    <cofactor evidence="7">
        <name>Zn(2+)</name>
        <dbReference type="ChEBI" id="CHEBI:29105"/>
    </cofactor>
    <text evidence="7">Binds 2 Zn(2+) ions per subunit.</text>
</comment>
<comment type="similarity">
    <text evidence="2">Belongs to the peptidase M20 family.</text>
</comment>
<dbReference type="Proteomes" id="UP000515312">
    <property type="component" value="Chromosome"/>
</dbReference>
<dbReference type="AlphaFoldDB" id="A0A7G8BQC4"/>
<dbReference type="GO" id="GO:0016813">
    <property type="term" value="F:hydrolase activity, acting on carbon-nitrogen (but not peptide) bonds, in linear amidines"/>
    <property type="evidence" value="ECO:0007669"/>
    <property type="project" value="InterPro"/>
</dbReference>
<name>A0A7G8BQC4_9BACT</name>
<evidence type="ECO:0000256" key="2">
    <source>
        <dbReference type="ARBA" id="ARBA00006153"/>
    </source>
</evidence>
<dbReference type="Pfam" id="PF01546">
    <property type="entry name" value="Peptidase_M20"/>
    <property type="match status" value="1"/>
</dbReference>